<protein>
    <submittedName>
        <fullName evidence="1">Uncharacterized protein</fullName>
    </submittedName>
</protein>
<name>A0ACC3S4N1_9PEZI</name>
<dbReference type="EMBL" id="JAMKPW020000043">
    <property type="protein sequence ID" value="KAK8194125.1"/>
    <property type="molecule type" value="Genomic_DNA"/>
</dbReference>
<accession>A0ACC3S4N1</accession>
<sequence>MDWQRSQGAVGTSRLSSGRGSRGVDSETGMTKTAMARCFEQPLVMIIIIHYAEIYTRVEYPQGTSLSKVGT</sequence>
<evidence type="ECO:0000313" key="1">
    <source>
        <dbReference type="EMBL" id="KAK8194125.1"/>
    </source>
</evidence>
<gene>
    <name evidence="1" type="ORF">M8818_007312</name>
</gene>
<keyword evidence="2" id="KW-1185">Reference proteome</keyword>
<evidence type="ECO:0000313" key="2">
    <source>
        <dbReference type="Proteomes" id="UP001320706"/>
    </source>
</evidence>
<reference evidence="1" key="1">
    <citation type="submission" date="2024-02" db="EMBL/GenBank/DDBJ databases">
        <title>Metagenome Assembled Genome of Zalaria obscura JY119.</title>
        <authorList>
            <person name="Vighnesh L."/>
            <person name="Jagadeeshwari U."/>
            <person name="Venkata Ramana C."/>
            <person name="Sasikala C."/>
        </authorList>
    </citation>
    <scope>NUCLEOTIDE SEQUENCE</scope>
    <source>
        <strain evidence="1">JY119</strain>
    </source>
</reference>
<proteinExistence type="predicted"/>
<organism evidence="1 2">
    <name type="scientific">Zalaria obscura</name>
    <dbReference type="NCBI Taxonomy" id="2024903"/>
    <lineage>
        <taxon>Eukaryota</taxon>
        <taxon>Fungi</taxon>
        <taxon>Dikarya</taxon>
        <taxon>Ascomycota</taxon>
        <taxon>Pezizomycotina</taxon>
        <taxon>Dothideomycetes</taxon>
        <taxon>Dothideomycetidae</taxon>
        <taxon>Dothideales</taxon>
        <taxon>Zalariaceae</taxon>
        <taxon>Zalaria</taxon>
    </lineage>
</organism>
<dbReference type="Proteomes" id="UP001320706">
    <property type="component" value="Unassembled WGS sequence"/>
</dbReference>
<comment type="caution">
    <text evidence="1">The sequence shown here is derived from an EMBL/GenBank/DDBJ whole genome shotgun (WGS) entry which is preliminary data.</text>
</comment>